<dbReference type="InParanoid" id="T0RAE3"/>
<dbReference type="Gene3D" id="2.30.29.30">
    <property type="entry name" value="Pleckstrin-homology domain (PH domain)/Phosphotyrosine-binding domain (PTB)"/>
    <property type="match status" value="1"/>
</dbReference>
<dbReference type="PROSITE" id="PS50003">
    <property type="entry name" value="PH_DOMAIN"/>
    <property type="match status" value="1"/>
</dbReference>
<evidence type="ECO:0000259" key="2">
    <source>
        <dbReference type="PROSITE" id="PS50003"/>
    </source>
</evidence>
<feature type="domain" description="PH" evidence="2">
    <location>
        <begin position="594"/>
        <end position="704"/>
    </location>
</feature>
<dbReference type="InterPro" id="IPR011993">
    <property type="entry name" value="PH-like_dom_sf"/>
</dbReference>
<dbReference type="SMART" id="SM00233">
    <property type="entry name" value="PH"/>
    <property type="match status" value="1"/>
</dbReference>
<evidence type="ECO:0000256" key="1">
    <source>
        <dbReference type="SAM" id="MobiDB-lite"/>
    </source>
</evidence>
<proteinExistence type="predicted"/>
<protein>
    <recommendedName>
        <fullName evidence="2">PH domain-containing protein</fullName>
    </recommendedName>
</protein>
<organism evidence="3 4">
    <name type="scientific">Saprolegnia diclina (strain VS20)</name>
    <dbReference type="NCBI Taxonomy" id="1156394"/>
    <lineage>
        <taxon>Eukaryota</taxon>
        <taxon>Sar</taxon>
        <taxon>Stramenopiles</taxon>
        <taxon>Oomycota</taxon>
        <taxon>Saprolegniomycetes</taxon>
        <taxon>Saprolegniales</taxon>
        <taxon>Saprolegniaceae</taxon>
        <taxon>Saprolegnia</taxon>
    </lineage>
</organism>
<dbReference type="GeneID" id="19956382"/>
<dbReference type="eggNOG" id="ENOG502S27T">
    <property type="taxonomic scope" value="Eukaryota"/>
</dbReference>
<dbReference type="STRING" id="1156394.T0RAE3"/>
<dbReference type="OMA" id="WRYEGSP"/>
<dbReference type="SUPFAM" id="SSF50729">
    <property type="entry name" value="PH domain-like"/>
    <property type="match status" value="1"/>
</dbReference>
<dbReference type="EMBL" id="JH767229">
    <property type="protein sequence ID" value="EQC26477.1"/>
    <property type="molecule type" value="Genomic_DNA"/>
</dbReference>
<dbReference type="Pfam" id="PF00169">
    <property type="entry name" value="PH"/>
    <property type="match status" value="1"/>
</dbReference>
<dbReference type="OrthoDB" id="188756at2759"/>
<evidence type="ECO:0000313" key="4">
    <source>
        <dbReference type="Proteomes" id="UP000030762"/>
    </source>
</evidence>
<sequence length="708" mass="79224">MLAPDRLAGRSAIDAKDVVRVALEPRGIIGFIQIPSLASHAMTLAEARTIIAATIDHVPDDVQFLYGEMGLPIGRTQEPYHHVVDHYPCIKLRPAPSIAKKLKPTTYQISVLNGQTQGLFASWIPSTYTFQQLRRDAARYWDIPHDAATLVDPDGCAWPDEACIASTLLENETLAATTRLVLRHKKHLHGPTSVAARPRAPTKNLDERLWYIFTFYCVHGDALDVLGMTAYQFHRFLRDCRLFSSAFTPAMGDVIYAFEAKGKLAKPLAASRRATAKLDYDGFLNALATIAARRYASDALATLLSTHVLPRASSWPLPTWHFHTSLLQQDDVARFVGKFESMLRDIFVFYTNQPLSDTEAESTMAFSDYSRFVNDFHITELLLSTHECPELFLASCQCTGRRDTMHFDAFLDVLGRAGLVGLTRYRHLQPLQCVKAVFHHMTRGLKSSRALGIIANHGPSALYAARFYAGCVAFSHKFLDVWRIEGSPDYITGVLPILQDKSTRGRDMLTQMMVRAEAAPVAPLPPPGSPPTAARPPSAPSTTTMTPTNTKAKTLVAPRDQPPVMSSRERTQKLNPSIARGPRLLRLSLDEHRLTLTQGNVFRKFGTWGQPQRRYVWCSDDSDVLSWRSLKSKKAEESFTLYAIQAVLPGNTETTKYAFMKHLSDEKNLRRCFSIITKDRRLDLEADSDAICDRWIQALTSYLTSGRA</sequence>
<reference evidence="3 4" key="1">
    <citation type="submission" date="2012-04" db="EMBL/GenBank/DDBJ databases">
        <title>The Genome Sequence of Saprolegnia declina VS20.</title>
        <authorList>
            <consortium name="The Broad Institute Genome Sequencing Platform"/>
            <person name="Russ C."/>
            <person name="Nusbaum C."/>
            <person name="Tyler B."/>
            <person name="van West P."/>
            <person name="Dieguez-Uribeondo J."/>
            <person name="de Bruijn I."/>
            <person name="Tripathy S."/>
            <person name="Jiang R."/>
            <person name="Young S.K."/>
            <person name="Zeng Q."/>
            <person name="Gargeya S."/>
            <person name="Fitzgerald M."/>
            <person name="Haas B."/>
            <person name="Abouelleil A."/>
            <person name="Alvarado L."/>
            <person name="Arachchi H.M."/>
            <person name="Berlin A."/>
            <person name="Chapman S.B."/>
            <person name="Goldberg J."/>
            <person name="Griggs A."/>
            <person name="Gujja S."/>
            <person name="Hansen M."/>
            <person name="Howarth C."/>
            <person name="Imamovic A."/>
            <person name="Larimer J."/>
            <person name="McCowen C."/>
            <person name="Montmayeur A."/>
            <person name="Murphy C."/>
            <person name="Neiman D."/>
            <person name="Pearson M."/>
            <person name="Priest M."/>
            <person name="Roberts A."/>
            <person name="Saif S."/>
            <person name="Shea T."/>
            <person name="Sisk P."/>
            <person name="Sykes S."/>
            <person name="Wortman J."/>
            <person name="Nusbaum C."/>
            <person name="Birren B."/>
        </authorList>
    </citation>
    <scope>NUCLEOTIDE SEQUENCE [LARGE SCALE GENOMIC DNA]</scope>
    <source>
        <strain evidence="3 4">VS20</strain>
    </source>
</reference>
<dbReference type="InterPro" id="IPR001849">
    <property type="entry name" value="PH_domain"/>
</dbReference>
<name>T0RAE3_SAPDV</name>
<feature type="region of interest" description="Disordered" evidence="1">
    <location>
        <begin position="520"/>
        <end position="573"/>
    </location>
</feature>
<accession>T0RAE3</accession>
<dbReference type="Proteomes" id="UP000030762">
    <property type="component" value="Unassembled WGS sequence"/>
</dbReference>
<dbReference type="Gene3D" id="1.10.238.10">
    <property type="entry name" value="EF-hand"/>
    <property type="match status" value="1"/>
</dbReference>
<feature type="compositionally biased region" description="Low complexity" evidence="1">
    <location>
        <begin position="540"/>
        <end position="554"/>
    </location>
</feature>
<evidence type="ECO:0000313" key="3">
    <source>
        <dbReference type="EMBL" id="EQC26477.1"/>
    </source>
</evidence>
<dbReference type="InterPro" id="IPR011992">
    <property type="entry name" value="EF-hand-dom_pair"/>
</dbReference>
<dbReference type="RefSeq" id="XP_008620056.1">
    <property type="nucleotide sequence ID" value="XM_008621834.1"/>
</dbReference>
<dbReference type="VEuPathDB" id="FungiDB:SDRG_15655"/>
<dbReference type="AlphaFoldDB" id="T0RAE3"/>
<feature type="compositionally biased region" description="Pro residues" evidence="1">
    <location>
        <begin position="522"/>
        <end position="539"/>
    </location>
</feature>
<keyword evidence="4" id="KW-1185">Reference proteome</keyword>
<dbReference type="SUPFAM" id="SSF47473">
    <property type="entry name" value="EF-hand"/>
    <property type="match status" value="1"/>
</dbReference>
<gene>
    <name evidence="3" type="ORF">SDRG_15655</name>
</gene>